<dbReference type="InterPro" id="IPR025724">
    <property type="entry name" value="GAG-pre-integrase_dom"/>
</dbReference>
<dbReference type="Pfam" id="PF13976">
    <property type="entry name" value="gag_pre-integrs"/>
    <property type="match status" value="1"/>
</dbReference>
<feature type="region of interest" description="Disordered" evidence="3">
    <location>
        <begin position="248"/>
        <end position="281"/>
    </location>
</feature>
<evidence type="ECO:0000313" key="5">
    <source>
        <dbReference type="EMBL" id="GEU32034.1"/>
    </source>
</evidence>
<evidence type="ECO:0000256" key="2">
    <source>
        <dbReference type="SAM" id="Coils"/>
    </source>
</evidence>
<dbReference type="InterPro" id="IPR054722">
    <property type="entry name" value="PolX-like_BBD"/>
</dbReference>
<name>A0A6L2J8N1_TANCI</name>
<dbReference type="CDD" id="cd09272">
    <property type="entry name" value="RNase_HI_RT_Ty1"/>
    <property type="match status" value="1"/>
</dbReference>
<protein>
    <recommendedName>
        <fullName evidence="4">Integrase catalytic domain-containing protein</fullName>
    </recommendedName>
</protein>
<dbReference type="GO" id="GO:0004190">
    <property type="term" value="F:aspartic-type endopeptidase activity"/>
    <property type="evidence" value="ECO:0007669"/>
    <property type="project" value="UniProtKB-KW"/>
</dbReference>
<dbReference type="SUPFAM" id="SSF53098">
    <property type="entry name" value="Ribonuclease H-like"/>
    <property type="match status" value="1"/>
</dbReference>
<dbReference type="SUPFAM" id="SSF56672">
    <property type="entry name" value="DNA/RNA polymerases"/>
    <property type="match status" value="1"/>
</dbReference>
<comment type="caution">
    <text evidence="5">The sequence shown here is derived from an EMBL/GenBank/DDBJ whole genome shotgun (WGS) entry which is preliminary data.</text>
</comment>
<organism evidence="5">
    <name type="scientific">Tanacetum cinerariifolium</name>
    <name type="common">Dalmatian daisy</name>
    <name type="synonym">Chrysanthemum cinerariifolium</name>
    <dbReference type="NCBI Taxonomy" id="118510"/>
    <lineage>
        <taxon>Eukaryota</taxon>
        <taxon>Viridiplantae</taxon>
        <taxon>Streptophyta</taxon>
        <taxon>Embryophyta</taxon>
        <taxon>Tracheophyta</taxon>
        <taxon>Spermatophyta</taxon>
        <taxon>Magnoliopsida</taxon>
        <taxon>eudicotyledons</taxon>
        <taxon>Gunneridae</taxon>
        <taxon>Pentapetalae</taxon>
        <taxon>asterids</taxon>
        <taxon>campanulids</taxon>
        <taxon>Asterales</taxon>
        <taxon>Asteraceae</taxon>
        <taxon>Asteroideae</taxon>
        <taxon>Anthemideae</taxon>
        <taxon>Anthemidinae</taxon>
        <taxon>Tanacetum</taxon>
    </lineage>
</organism>
<feature type="region of interest" description="Disordered" evidence="3">
    <location>
        <begin position="858"/>
        <end position="877"/>
    </location>
</feature>
<dbReference type="InterPro" id="IPR043502">
    <property type="entry name" value="DNA/RNA_pol_sf"/>
</dbReference>
<keyword evidence="2" id="KW-0175">Coiled coil</keyword>
<dbReference type="InterPro" id="IPR036397">
    <property type="entry name" value="RNaseH_sf"/>
</dbReference>
<dbReference type="EMBL" id="BKCJ010000312">
    <property type="protein sequence ID" value="GEU32034.1"/>
    <property type="molecule type" value="Genomic_DNA"/>
</dbReference>
<dbReference type="PANTHER" id="PTHR11439">
    <property type="entry name" value="GAG-POL-RELATED RETROTRANSPOSON"/>
    <property type="match status" value="1"/>
</dbReference>
<dbReference type="InterPro" id="IPR013103">
    <property type="entry name" value="RVT_2"/>
</dbReference>
<dbReference type="InterPro" id="IPR001584">
    <property type="entry name" value="Integrase_cat-core"/>
</dbReference>
<feature type="compositionally biased region" description="Basic and acidic residues" evidence="3">
    <location>
        <begin position="214"/>
        <end position="227"/>
    </location>
</feature>
<evidence type="ECO:0000256" key="1">
    <source>
        <dbReference type="ARBA" id="ARBA00022750"/>
    </source>
</evidence>
<feature type="compositionally biased region" description="Polar residues" evidence="3">
    <location>
        <begin position="272"/>
        <end position="281"/>
    </location>
</feature>
<feature type="region of interest" description="Disordered" evidence="3">
    <location>
        <begin position="490"/>
        <end position="510"/>
    </location>
</feature>
<reference evidence="5" key="1">
    <citation type="journal article" date="2019" name="Sci. Rep.">
        <title>Draft genome of Tanacetum cinerariifolium, the natural source of mosquito coil.</title>
        <authorList>
            <person name="Yamashiro T."/>
            <person name="Shiraishi A."/>
            <person name="Satake H."/>
            <person name="Nakayama K."/>
        </authorList>
    </citation>
    <scope>NUCLEOTIDE SEQUENCE</scope>
</reference>
<dbReference type="Pfam" id="PF07727">
    <property type="entry name" value="RVT_2"/>
    <property type="match status" value="1"/>
</dbReference>
<dbReference type="PROSITE" id="PS50994">
    <property type="entry name" value="INTEGRASE"/>
    <property type="match status" value="1"/>
</dbReference>
<accession>A0A6L2J8N1</accession>
<evidence type="ECO:0000259" key="4">
    <source>
        <dbReference type="PROSITE" id="PS50994"/>
    </source>
</evidence>
<feature type="region of interest" description="Disordered" evidence="3">
    <location>
        <begin position="170"/>
        <end position="227"/>
    </location>
</feature>
<sequence length="1374" mass="157082">MTSVRIAFCLTIVFQVAFCLGLRFALEALRFVYKDLAFCLGSTAFCLQRSCVLSQKHCVLSSKILRFVSKTLRFVYIKDLAFCLAPTVTSSTDSQMHNNIMAACSRDHEWSKFVTIVKQQHNLDEVSYHKLFDILKQYQKEVNELRAKRLARNANPLALVATAQANQDPYYQTSKSHKSHEPSSKPSVPTRSHTTTRHKGKEIAKPITPQFEIASKEDIDPEQAQRDKDMQKNLALIGKYFKKIYKPTNNNLRTSSNSRNKNVDKTPRNKNDNQSGQFRNQRMVNVAGAKEIIESQKGLRTSRITRKRCCCVNKLSKEVPIADSCTESEPLEKVQNGAGYNVFANDLQHSEQSEYVSNTCLVETNDSNVIPDSPDMCDDDIQNDQNDVESDGVNHKTNVSRPQHKINQLKDKVLPNHIQVKLKKTQIEEHPRISSDSNKNKSVTACKDSLNSRTSNANGGCATYKKCLVDSNNFACVTKSLNDVNARTKNPDVVPISTRKPKGHMNKSVATPHNKKDPICQLFHRLLTPLQIIQLILFIVDSRCTKHMTGNLKLLCYFVETFFGTIRFGNDQFAPVYGYGDLVQGNITINGVYYVEGLNHDLFSVGQFCDADLEVAFRKSTCFVRDLQGNDLLTGNRRYDLYTISLQESTSSTPLCLMAKASPSQAWLWHRRLSHLNFDYINLLSKKDIVIGLPKLKYVKDQLCSSCELSKEKRSLFKSKVVPSLKGRLNLLHMDLCGPMRVASINGKKYILVIVDDYSRYTWTLFIRSKDETPEVLKEFLLMIQRNIQASVITIRTNRGTEDGENLDKIKEKGDLCILVGYSTQSKGYHVYNKRTRMIVKSIHIHFDEIKEVSETSVANDTSGLVPQRKKASDYDNPDPIPQLQNVSSLAEAHVPSQQELDLIFGPLYGEFFNAEEEHLPNNEFTNPFCAPPQEVAESSSHNIGNLNVPTFYQPYVSEYRWTKDHLLEQVCGNPLRPVQTRRQLATDPEMCMFVLTVSTAEPKNVKEAMADSAWIEAMQEELHQFDILQVWELVDKPFGKSVIRLKWFWKNKKDEYQTVIRNKARLVAKGTQVFSNLSYGRENGIYQWSTKRGVYVAQPDRFVDPDHPEKVYRLRKALYGLKQAPRAWYDELSKFLTSKGFTKGLQIYQSPRGIFINQAKYTLEILHKHGIEKGQSIGTPMATNPKLDADLSGNPVDQTDYHSKIGSLMYLTSSRPDIVQAVCFCARYQSRLTEKHLKEVKRLFRYLKEAEYVALSTSCAQVMWMRTQLQDYGFNYNKIPLYCDSQSAIAISCNPVQHFHTKHTHTRYHFIKEQVENGIIELYLVRTKYQLVDMFTKALPEDRFKYLVWQIGMRCLTPAELEFLANKSACYVL</sequence>
<feature type="compositionally biased region" description="Low complexity" evidence="3">
    <location>
        <begin position="248"/>
        <end position="260"/>
    </location>
</feature>
<dbReference type="GO" id="GO:0015074">
    <property type="term" value="P:DNA integration"/>
    <property type="evidence" value="ECO:0007669"/>
    <property type="project" value="InterPro"/>
</dbReference>
<keyword evidence="1" id="KW-0378">Hydrolase</keyword>
<keyword evidence="1" id="KW-0645">Protease</keyword>
<dbReference type="Gene3D" id="3.30.420.10">
    <property type="entry name" value="Ribonuclease H-like superfamily/Ribonuclease H"/>
    <property type="match status" value="1"/>
</dbReference>
<keyword evidence="1" id="KW-0064">Aspartyl protease</keyword>
<feature type="domain" description="Integrase catalytic" evidence="4">
    <location>
        <begin position="719"/>
        <end position="904"/>
    </location>
</feature>
<dbReference type="Pfam" id="PF25597">
    <property type="entry name" value="SH3_retrovirus"/>
    <property type="match status" value="1"/>
</dbReference>
<evidence type="ECO:0000256" key="3">
    <source>
        <dbReference type="SAM" id="MobiDB-lite"/>
    </source>
</evidence>
<dbReference type="Pfam" id="PF22936">
    <property type="entry name" value="Pol_BBD"/>
    <property type="match status" value="1"/>
</dbReference>
<dbReference type="GO" id="GO:0003676">
    <property type="term" value="F:nucleic acid binding"/>
    <property type="evidence" value="ECO:0007669"/>
    <property type="project" value="InterPro"/>
</dbReference>
<dbReference type="PANTHER" id="PTHR11439:SF463">
    <property type="entry name" value="REVERSE TRANSCRIPTASE TY1_COPIA-TYPE DOMAIN-CONTAINING PROTEIN"/>
    <property type="match status" value="1"/>
</dbReference>
<dbReference type="InterPro" id="IPR057670">
    <property type="entry name" value="SH3_retrovirus"/>
</dbReference>
<feature type="compositionally biased region" description="Basic and acidic residues" evidence="3">
    <location>
        <begin position="261"/>
        <end position="271"/>
    </location>
</feature>
<proteinExistence type="predicted"/>
<dbReference type="InterPro" id="IPR012337">
    <property type="entry name" value="RNaseH-like_sf"/>
</dbReference>
<gene>
    <name evidence="5" type="ORF">Tci_004012</name>
</gene>
<feature type="coiled-coil region" evidence="2">
    <location>
        <begin position="128"/>
        <end position="155"/>
    </location>
</feature>